<dbReference type="AlphaFoldDB" id="A0A8H5AZZ2"/>
<feature type="compositionally biased region" description="Basic and acidic residues" evidence="1">
    <location>
        <begin position="121"/>
        <end position="133"/>
    </location>
</feature>
<sequence>MTFKSNIKSSPNLPAPAGRTNDGLTTINTHASSLPSTSTISSLRLQKCFSGAATSNHHVEFIPCGLKDDSSKDSPRSGGIGRGGDTGYGGRSGTRGALTVMMVDRKGEFVNKHCASSALSGKEEVGHHARGGEGKMGLEPTQRGNRMSYSAEAKGRGRQRWIWRESIGTTGGQSLKHGQLWDESLEEHVLPYPPNLHDLDR</sequence>
<organism evidence="2 3">
    <name type="scientific">Ephemerocybe angulata</name>
    <dbReference type="NCBI Taxonomy" id="980116"/>
    <lineage>
        <taxon>Eukaryota</taxon>
        <taxon>Fungi</taxon>
        <taxon>Dikarya</taxon>
        <taxon>Basidiomycota</taxon>
        <taxon>Agaricomycotina</taxon>
        <taxon>Agaricomycetes</taxon>
        <taxon>Agaricomycetidae</taxon>
        <taxon>Agaricales</taxon>
        <taxon>Agaricineae</taxon>
        <taxon>Psathyrellaceae</taxon>
        <taxon>Ephemerocybe</taxon>
    </lineage>
</organism>
<accession>A0A8H5AZZ2</accession>
<name>A0A8H5AZZ2_9AGAR</name>
<gene>
    <name evidence="2" type="ORF">D9611_006787</name>
</gene>
<feature type="region of interest" description="Disordered" evidence="1">
    <location>
        <begin position="120"/>
        <end position="143"/>
    </location>
</feature>
<keyword evidence="3" id="KW-1185">Reference proteome</keyword>
<feature type="region of interest" description="Disordered" evidence="1">
    <location>
        <begin position="1"/>
        <end position="23"/>
    </location>
</feature>
<protein>
    <submittedName>
        <fullName evidence="2">Uncharacterized protein</fullName>
    </submittedName>
</protein>
<proteinExistence type="predicted"/>
<feature type="compositionally biased region" description="Gly residues" evidence="1">
    <location>
        <begin position="78"/>
        <end position="93"/>
    </location>
</feature>
<feature type="compositionally biased region" description="Polar residues" evidence="1">
    <location>
        <begin position="1"/>
        <end position="12"/>
    </location>
</feature>
<feature type="compositionally biased region" description="Basic and acidic residues" evidence="1">
    <location>
        <begin position="66"/>
        <end position="75"/>
    </location>
</feature>
<evidence type="ECO:0000313" key="2">
    <source>
        <dbReference type="EMBL" id="KAF5314151.1"/>
    </source>
</evidence>
<reference evidence="2 3" key="1">
    <citation type="journal article" date="2020" name="ISME J.">
        <title>Uncovering the hidden diversity of litter-decomposition mechanisms in mushroom-forming fungi.</title>
        <authorList>
            <person name="Floudas D."/>
            <person name="Bentzer J."/>
            <person name="Ahren D."/>
            <person name="Johansson T."/>
            <person name="Persson P."/>
            <person name="Tunlid A."/>
        </authorList>
    </citation>
    <scope>NUCLEOTIDE SEQUENCE [LARGE SCALE GENOMIC DNA]</scope>
    <source>
        <strain evidence="2 3">CBS 175.51</strain>
    </source>
</reference>
<dbReference type="OrthoDB" id="10643916at2759"/>
<dbReference type="EMBL" id="JAACJK010000222">
    <property type="protein sequence ID" value="KAF5314151.1"/>
    <property type="molecule type" value="Genomic_DNA"/>
</dbReference>
<comment type="caution">
    <text evidence="2">The sequence shown here is derived from an EMBL/GenBank/DDBJ whole genome shotgun (WGS) entry which is preliminary data.</text>
</comment>
<evidence type="ECO:0000256" key="1">
    <source>
        <dbReference type="SAM" id="MobiDB-lite"/>
    </source>
</evidence>
<evidence type="ECO:0000313" key="3">
    <source>
        <dbReference type="Proteomes" id="UP000541558"/>
    </source>
</evidence>
<dbReference type="Proteomes" id="UP000541558">
    <property type="component" value="Unassembled WGS sequence"/>
</dbReference>
<feature type="region of interest" description="Disordered" evidence="1">
    <location>
        <begin position="65"/>
        <end position="93"/>
    </location>
</feature>